<dbReference type="OrthoDB" id="9815222at2"/>
<dbReference type="PROSITE" id="PS51192">
    <property type="entry name" value="HELICASE_ATP_BIND_1"/>
    <property type="match status" value="1"/>
</dbReference>
<accession>A0A086ZPG3</accession>
<dbReference type="Pfam" id="PF00271">
    <property type="entry name" value="Helicase_C"/>
    <property type="match status" value="1"/>
</dbReference>
<dbReference type="GO" id="GO:0016787">
    <property type="term" value="F:hydrolase activity"/>
    <property type="evidence" value="ECO:0007669"/>
    <property type="project" value="UniProtKB-KW"/>
</dbReference>
<dbReference type="InterPro" id="IPR014001">
    <property type="entry name" value="Helicase_ATP-bd"/>
</dbReference>
<dbReference type="Gene3D" id="3.40.50.300">
    <property type="entry name" value="P-loop containing nucleotide triphosphate hydrolases"/>
    <property type="match status" value="2"/>
</dbReference>
<dbReference type="PANTHER" id="PTHR47961">
    <property type="entry name" value="DNA POLYMERASE THETA, PUTATIVE (AFU_ORTHOLOGUE AFUA_1G05260)-RELATED"/>
    <property type="match status" value="1"/>
</dbReference>
<keyword evidence="8" id="KW-1185">Reference proteome</keyword>
<dbReference type="InterPro" id="IPR011545">
    <property type="entry name" value="DEAD/DEAH_box_helicase_dom"/>
</dbReference>
<dbReference type="GO" id="GO:0003676">
    <property type="term" value="F:nucleic acid binding"/>
    <property type="evidence" value="ECO:0007669"/>
    <property type="project" value="InterPro"/>
</dbReference>
<organism evidence="7 8">
    <name type="scientific">Bifidobacterium boum</name>
    <dbReference type="NCBI Taxonomy" id="78343"/>
    <lineage>
        <taxon>Bacteria</taxon>
        <taxon>Bacillati</taxon>
        <taxon>Actinomycetota</taxon>
        <taxon>Actinomycetes</taxon>
        <taxon>Bifidobacteriales</taxon>
        <taxon>Bifidobacteriaceae</taxon>
        <taxon>Bifidobacterium</taxon>
    </lineage>
</organism>
<dbReference type="SMART" id="SM00487">
    <property type="entry name" value="DEXDc"/>
    <property type="match status" value="1"/>
</dbReference>
<keyword evidence="2" id="KW-0378">Hydrolase</keyword>
<dbReference type="InterPro" id="IPR050474">
    <property type="entry name" value="Hel308_SKI2-like"/>
</dbReference>
<protein>
    <submittedName>
        <fullName evidence="7">DEAD/DEAH box helicase</fullName>
    </submittedName>
</protein>
<dbReference type="SUPFAM" id="SSF52540">
    <property type="entry name" value="P-loop containing nucleoside triphosphate hydrolases"/>
    <property type="match status" value="2"/>
</dbReference>
<dbReference type="GO" id="GO:0005524">
    <property type="term" value="F:ATP binding"/>
    <property type="evidence" value="ECO:0007669"/>
    <property type="project" value="UniProtKB-KW"/>
</dbReference>
<dbReference type="GeneID" id="303203726"/>
<keyword evidence="1" id="KW-0547">Nucleotide-binding</keyword>
<dbReference type="PANTHER" id="PTHR47961:SF6">
    <property type="entry name" value="DNA-DIRECTED DNA POLYMERASE"/>
    <property type="match status" value="1"/>
</dbReference>
<evidence type="ECO:0000256" key="3">
    <source>
        <dbReference type="ARBA" id="ARBA00022806"/>
    </source>
</evidence>
<keyword evidence="3 7" id="KW-0347">Helicase</keyword>
<sequence length="887" mass="102688">MSRKRIRLGDAIFTDIEENEYLNCLYEGILFNYANKTLHTQLEYRNVNIHDALRFADLLSKSNSADKAEQHKMWAQEIVVLLNALYPENDEIRVVAGSVFANTDNARGTSLLDANFEDPFVLNRIFSDYKKDYLRIPAAPNLRFFGAQKQAYDHLQDSYFSYSAPTSMGKSFLMRMFIKEQVANGAKLNFAIIVPTKALINETSQKIIKEDLKDLLEEKNYKVVNAASDIALDGNHNFILVLTPERLLYLLIGKPDIQIDYLFVDEAHKMSGKNSRGPFYYKTVDMLKNRDNPPHFIFASPNVPNPEVYLRLLTDIGEHGDKRFRTEFSPVTQVKFLLDLQNREISVYNEHTEKEMHITSIPQNKATLTHFLLKIERRNDDLPEDAMRQTIVYFNGKTRAVEAALDLSQYLDELDDEDLAALSRDIANEVHGDYYLAKIIKKGIAYHIGYLPAAIRMRIEDLFRKGKITTMFCTSTLLEGVNLPADNLFITDNKIFRSRMTPVDFRNLIGRVGRIEYNLYGNVIFVSSQDEKLPETEYVKMLKEPVPEQTLSIDAGPKTLTNPERKYIVEALKEGNIELVKRNKAQSEESYIMMRKFGLILLRDIMTDNNSLVRQSFSDLISKDDAALIKQKFEDPIALPDDDINVSADQTRNLIIAIRNGLEYPKAVNGEFDYDEVVGFLEKLCTIFKWEKYEYSTLGKVTDGVHKKLRWYAVVLIQWMSGLGLSNIMRQGIRHHVQHPDNFWISKTQTTVYKDNVEFRNILFADTLEVIDNIILFSLSNYFLRFSNEYKKIYGITEFDNNWYEYVEYGTTKPVTILLQRIGFTRENATYIREHRDKYILQESESKLLLSRDLLECNNQNVREQANMILLNMPEMFEPKGESGRQA</sequence>
<evidence type="ECO:0000313" key="8">
    <source>
        <dbReference type="Proteomes" id="UP000029093"/>
    </source>
</evidence>
<evidence type="ECO:0000313" key="7">
    <source>
        <dbReference type="EMBL" id="KFI48413.1"/>
    </source>
</evidence>
<evidence type="ECO:0000259" key="6">
    <source>
        <dbReference type="PROSITE" id="PS51194"/>
    </source>
</evidence>
<evidence type="ECO:0000256" key="4">
    <source>
        <dbReference type="ARBA" id="ARBA00022840"/>
    </source>
</evidence>
<feature type="domain" description="Helicase C-terminal" evidence="6">
    <location>
        <begin position="367"/>
        <end position="564"/>
    </location>
</feature>
<dbReference type="Proteomes" id="UP000029093">
    <property type="component" value="Unassembled WGS sequence"/>
</dbReference>
<evidence type="ECO:0000256" key="2">
    <source>
        <dbReference type="ARBA" id="ARBA00022801"/>
    </source>
</evidence>
<gene>
    <name evidence="7" type="ORF">BBOU_0543</name>
</gene>
<feature type="domain" description="Helicase ATP-binding" evidence="5">
    <location>
        <begin position="151"/>
        <end position="305"/>
    </location>
</feature>
<reference evidence="7 8" key="1">
    <citation type="submission" date="2014-03" db="EMBL/GenBank/DDBJ databases">
        <title>Genomics of Bifidobacteria.</title>
        <authorList>
            <person name="Ventura M."/>
            <person name="Milani C."/>
            <person name="Lugli G.A."/>
        </authorList>
    </citation>
    <scope>NUCLEOTIDE SEQUENCE [LARGE SCALE GENOMIC DNA]</scope>
    <source>
        <strain evidence="7 8">LMG 10736</strain>
    </source>
</reference>
<dbReference type="EMBL" id="JGYQ01000007">
    <property type="protein sequence ID" value="KFI48413.1"/>
    <property type="molecule type" value="Genomic_DNA"/>
</dbReference>
<evidence type="ECO:0000259" key="5">
    <source>
        <dbReference type="PROSITE" id="PS51192"/>
    </source>
</evidence>
<dbReference type="GO" id="GO:0004386">
    <property type="term" value="F:helicase activity"/>
    <property type="evidence" value="ECO:0007669"/>
    <property type="project" value="UniProtKB-KW"/>
</dbReference>
<proteinExistence type="predicted"/>
<dbReference type="InterPro" id="IPR027417">
    <property type="entry name" value="P-loop_NTPase"/>
</dbReference>
<dbReference type="SMART" id="SM00490">
    <property type="entry name" value="HELICc"/>
    <property type="match status" value="1"/>
</dbReference>
<dbReference type="PROSITE" id="PS51194">
    <property type="entry name" value="HELICASE_CTER"/>
    <property type="match status" value="1"/>
</dbReference>
<dbReference type="InterPro" id="IPR001650">
    <property type="entry name" value="Helicase_C-like"/>
</dbReference>
<comment type="caution">
    <text evidence="7">The sequence shown here is derived from an EMBL/GenBank/DDBJ whole genome shotgun (WGS) entry which is preliminary data.</text>
</comment>
<name>A0A086ZPG3_9BIFI</name>
<dbReference type="Pfam" id="PF00270">
    <property type="entry name" value="DEAD"/>
    <property type="match status" value="1"/>
</dbReference>
<dbReference type="RefSeq" id="WP_026502647.1">
    <property type="nucleotide sequence ID" value="NZ_JGYQ01000007.1"/>
</dbReference>
<dbReference type="AlphaFoldDB" id="A0A086ZPG3"/>
<keyword evidence="4" id="KW-0067">ATP-binding</keyword>
<evidence type="ECO:0000256" key="1">
    <source>
        <dbReference type="ARBA" id="ARBA00022741"/>
    </source>
</evidence>